<reference evidence="2 3" key="1">
    <citation type="journal article" date="2023" name="Int. J. Syst. Evol. Microbiol.">
        <title>Sellimonas catena sp. nov., isolated from human faeces.</title>
        <authorList>
            <person name="Hisatomi A."/>
            <person name="Ohkuma M."/>
            <person name="Sakamoto M."/>
        </authorList>
    </citation>
    <scope>NUCLEOTIDE SEQUENCE [LARGE SCALE GENOMIC DNA]</scope>
    <source>
        <strain evidence="2 3">12EGH17</strain>
    </source>
</reference>
<gene>
    <name evidence="2" type="ORF">Selli1_04120</name>
</gene>
<protein>
    <submittedName>
        <fullName evidence="2">Uncharacterized protein</fullName>
    </submittedName>
</protein>
<keyword evidence="1" id="KW-1133">Transmembrane helix</keyword>
<dbReference type="EMBL" id="BSBO01000003">
    <property type="protein sequence ID" value="GLG03238.1"/>
    <property type="molecule type" value="Genomic_DNA"/>
</dbReference>
<feature type="transmembrane region" description="Helical" evidence="1">
    <location>
        <begin position="132"/>
        <end position="154"/>
    </location>
</feature>
<keyword evidence="1" id="KW-0812">Transmembrane</keyword>
<keyword evidence="3" id="KW-1185">Reference proteome</keyword>
<evidence type="ECO:0000313" key="2">
    <source>
        <dbReference type="EMBL" id="GLG03238.1"/>
    </source>
</evidence>
<comment type="caution">
    <text evidence="2">The sequence shown here is derived from an EMBL/GenBank/DDBJ whole genome shotgun (WGS) entry which is preliminary data.</text>
</comment>
<proteinExistence type="predicted"/>
<organism evidence="2 3">
    <name type="scientific">Sellimonas catena</name>
    <dbReference type="NCBI Taxonomy" id="2994035"/>
    <lineage>
        <taxon>Bacteria</taxon>
        <taxon>Bacillati</taxon>
        <taxon>Bacillota</taxon>
        <taxon>Clostridia</taxon>
        <taxon>Lachnospirales</taxon>
        <taxon>Lachnospiraceae</taxon>
        <taxon>Sellimonas</taxon>
    </lineage>
</organism>
<dbReference type="Proteomes" id="UP001145145">
    <property type="component" value="Unassembled WGS sequence"/>
</dbReference>
<dbReference type="RefSeq" id="WP_242960238.1">
    <property type="nucleotide sequence ID" value="NZ_BSBO01000003.1"/>
</dbReference>
<sequence length="211" mass="24474">MNENKENNRFIGYEYKQVVAEPGQISFLIDGYMNFGWEIDENVQDIRMEYYGSHTKSHHHRKSIIRMKRDRKIINKMELTRLQRNFEAYVEEIRHLEKEKTSLPSIVAITTGIIGTAFMAGSTFAVTANPPHIVLCILLAIPGFLGWILPYFLYKKGVRRQTEKISPLIEEKYDEIYEICEKGSKLISSGTCSDAQVHDVNEQKTLKTRIK</sequence>
<keyword evidence="1" id="KW-0472">Membrane</keyword>
<accession>A0A9W6C4X1</accession>
<name>A0A9W6C4X1_9FIRM</name>
<evidence type="ECO:0000313" key="3">
    <source>
        <dbReference type="Proteomes" id="UP001145145"/>
    </source>
</evidence>
<evidence type="ECO:0000256" key="1">
    <source>
        <dbReference type="SAM" id="Phobius"/>
    </source>
</evidence>
<feature type="transmembrane region" description="Helical" evidence="1">
    <location>
        <begin position="103"/>
        <end position="126"/>
    </location>
</feature>
<dbReference type="AlphaFoldDB" id="A0A9W6C4X1"/>